<comment type="caution">
    <text evidence="2">The sequence shown here is derived from an EMBL/GenBank/DDBJ whole genome shotgun (WGS) entry which is preliminary data.</text>
</comment>
<dbReference type="PROSITE" id="PS51354">
    <property type="entry name" value="GLUTAREDOXIN_2"/>
    <property type="match status" value="1"/>
</dbReference>
<dbReference type="InterPro" id="IPR012336">
    <property type="entry name" value="Thioredoxin-like_fold"/>
</dbReference>
<organism evidence="2 3">
    <name type="scientific">Anaerotalea alkaliphila</name>
    <dbReference type="NCBI Taxonomy" id="2662126"/>
    <lineage>
        <taxon>Bacteria</taxon>
        <taxon>Bacillati</taxon>
        <taxon>Bacillota</taxon>
        <taxon>Clostridia</taxon>
        <taxon>Eubacteriales</taxon>
        <taxon>Anaerotalea</taxon>
    </lineage>
</organism>
<dbReference type="InterPro" id="IPR036249">
    <property type="entry name" value="Thioredoxin-like_sf"/>
</dbReference>
<dbReference type="RefSeq" id="WP_162371541.1">
    <property type="nucleotide sequence ID" value="NZ_JAAEEH010000066.1"/>
</dbReference>
<dbReference type="CDD" id="cd02947">
    <property type="entry name" value="TRX_family"/>
    <property type="match status" value="1"/>
</dbReference>
<proteinExistence type="predicted"/>
<evidence type="ECO:0000313" key="3">
    <source>
        <dbReference type="Proteomes" id="UP000461585"/>
    </source>
</evidence>
<dbReference type="Gene3D" id="3.40.30.10">
    <property type="entry name" value="Glutaredoxin"/>
    <property type="match status" value="1"/>
</dbReference>
<dbReference type="SUPFAM" id="SSF52833">
    <property type="entry name" value="Thioredoxin-like"/>
    <property type="match status" value="1"/>
</dbReference>
<protein>
    <submittedName>
        <fullName evidence="2">Thioredoxin family protein</fullName>
    </submittedName>
</protein>
<dbReference type="Pfam" id="PF13192">
    <property type="entry name" value="Thioredoxin_3"/>
    <property type="match status" value="1"/>
</dbReference>
<evidence type="ECO:0000313" key="2">
    <source>
        <dbReference type="EMBL" id="NDL68824.1"/>
    </source>
</evidence>
<keyword evidence="3" id="KW-1185">Reference proteome</keyword>
<reference evidence="2 3" key="1">
    <citation type="submission" date="2020-01" db="EMBL/GenBank/DDBJ databases">
        <title>Anaeroalcalibacter tamaniensis gen. nov., sp. nov., moderately halophilic strictly anaerobic fermenter bacterium from mud volcano of Taman peninsula.</title>
        <authorList>
            <person name="Frolova A."/>
            <person name="Merkel A.Y."/>
            <person name="Slobodkin A.I."/>
        </authorList>
    </citation>
    <scope>NUCLEOTIDE SEQUENCE [LARGE SCALE GENOMIC DNA]</scope>
    <source>
        <strain evidence="2 3">F-3ap</strain>
    </source>
</reference>
<dbReference type="AlphaFoldDB" id="A0A7X5KNF7"/>
<sequence>MDQGLTLFILKACPYCKQVLRWMEELKQENAAYGDIPLRIVDERKEPEVAARHNYYYVPTYYLDGNKVHEGVANREIVRKVFEMALERG</sequence>
<accession>A0A7X5KNF7</accession>
<feature type="domain" description="Thioredoxin-like fold" evidence="1">
    <location>
        <begin position="11"/>
        <end position="82"/>
    </location>
</feature>
<dbReference type="EMBL" id="JAAEEH010000066">
    <property type="protein sequence ID" value="NDL68824.1"/>
    <property type="molecule type" value="Genomic_DNA"/>
</dbReference>
<gene>
    <name evidence="2" type="ORF">GXN74_13870</name>
</gene>
<name>A0A7X5KNF7_9FIRM</name>
<dbReference type="Proteomes" id="UP000461585">
    <property type="component" value="Unassembled WGS sequence"/>
</dbReference>
<evidence type="ECO:0000259" key="1">
    <source>
        <dbReference type="Pfam" id="PF13192"/>
    </source>
</evidence>